<dbReference type="EMBL" id="BARV01044895">
    <property type="protein sequence ID" value="GAI64224.1"/>
    <property type="molecule type" value="Genomic_DNA"/>
</dbReference>
<accession>X1S8V3</accession>
<comment type="caution">
    <text evidence="1">The sequence shown here is derived from an EMBL/GenBank/DDBJ whole genome shotgun (WGS) entry which is preliminary data.</text>
</comment>
<feature type="non-terminal residue" evidence="1">
    <location>
        <position position="1"/>
    </location>
</feature>
<sequence>AIDKRKLKDLERKAPKIWNKGDIILNLYEVIDILGKGGMGY</sequence>
<proteinExistence type="predicted"/>
<reference evidence="1" key="1">
    <citation type="journal article" date="2014" name="Front. Microbiol.">
        <title>High frequency of phylogenetically diverse reductive dehalogenase-homologous genes in deep subseafloor sedimentary metagenomes.</title>
        <authorList>
            <person name="Kawai M."/>
            <person name="Futagami T."/>
            <person name="Toyoda A."/>
            <person name="Takaki Y."/>
            <person name="Nishi S."/>
            <person name="Hori S."/>
            <person name="Arai W."/>
            <person name="Tsubouchi T."/>
            <person name="Morono Y."/>
            <person name="Uchiyama I."/>
            <person name="Ito T."/>
            <person name="Fujiyama A."/>
            <person name="Inagaki F."/>
            <person name="Takami H."/>
        </authorList>
    </citation>
    <scope>NUCLEOTIDE SEQUENCE</scope>
    <source>
        <strain evidence="1">Expedition CK06-06</strain>
    </source>
</reference>
<organism evidence="1">
    <name type="scientific">marine sediment metagenome</name>
    <dbReference type="NCBI Taxonomy" id="412755"/>
    <lineage>
        <taxon>unclassified sequences</taxon>
        <taxon>metagenomes</taxon>
        <taxon>ecological metagenomes</taxon>
    </lineage>
</organism>
<dbReference type="AlphaFoldDB" id="X1S8V3"/>
<evidence type="ECO:0000313" key="1">
    <source>
        <dbReference type="EMBL" id="GAI64224.1"/>
    </source>
</evidence>
<name>X1S8V3_9ZZZZ</name>
<gene>
    <name evidence="1" type="ORF">S06H3_66137</name>
</gene>
<protein>
    <submittedName>
        <fullName evidence="1">Uncharacterized protein</fullName>
    </submittedName>
</protein>